<dbReference type="Pfam" id="PF00404">
    <property type="entry name" value="Dockerin_1"/>
    <property type="match status" value="1"/>
</dbReference>
<dbReference type="Gene3D" id="2.130.10.10">
    <property type="entry name" value="YVTN repeat-like/Quinoprotein amine dehydrogenase"/>
    <property type="match status" value="2"/>
</dbReference>
<protein>
    <submittedName>
        <fullName evidence="2">Dockerin type I repeat protein</fullName>
    </submittedName>
</protein>
<reference evidence="2 3" key="1">
    <citation type="submission" date="2019-02" db="EMBL/GenBank/DDBJ databases">
        <title>Deep-cultivation of Planctomycetes and their phenomic and genomic characterization uncovers novel biology.</title>
        <authorList>
            <person name="Wiegand S."/>
            <person name="Jogler M."/>
            <person name="Boedeker C."/>
            <person name="Pinto D."/>
            <person name="Vollmers J."/>
            <person name="Rivas-Marin E."/>
            <person name="Kohn T."/>
            <person name="Peeters S.H."/>
            <person name="Heuer A."/>
            <person name="Rast P."/>
            <person name="Oberbeckmann S."/>
            <person name="Bunk B."/>
            <person name="Jeske O."/>
            <person name="Meyerdierks A."/>
            <person name="Storesund J.E."/>
            <person name="Kallscheuer N."/>
            <person name="Luecker S."/>
            <person name="Lage O.M."/>
            <person name="Pohl T."/>
            <person name="Merkel B.J."/>
            <person name="Hornburger P."/>
            <person name="Mueller R.-W."/>
            <person name="Bruemmer F."/>
            <person name="Labrenz M."/>
            <person name="Spormann A.M."/>
            <person name="Op den Camp H."/>
            <person name="Overmann J."/>
            <person name="Amann R."/>
            <person name="Jetten M.S.M."/>
            <person name="Mascher T."/>
            <person name="Medema M.H."/>
            <person name="Devos D.P."/>
            <person name="Kaster A.-K."/>
            <person name="Ovreas L."/>
            <person name="Rohde M."/>
            <person name="Galperin M.Y."/>
            <person name="Jogler C."/>
        </authorList>
    </citation>
    <scope>NUCLEOTIDE SEQUENCE [LARGE SCALE GENOMIC DNA]</scope>
    <source>
        <strain evidence="2 3">FF011L</strain>
    </source>
</reference>
<accession>A0A517MA48</accession>
<dbReference type="InterPro" id="IPR002105">
    <property type="entry name" value="Dockerin_1_rpt"/>
</dbReference>
<dbReference type="Proteomes" id="UP000320672">
    <property type="component" value="Chromosome"/>
</dbReference>
<feature type="region of interest" description="Disordered" evidence="1">
    <location>
        <begin position="1849"/>
        <end position="1874"/>
    </location>
</feature>
<dbReference type="GO" id="GO:0010411">
    <property type="term" value="P:xyloglucan metabolic process"/>
    <property type="evidence" value="ECO:0007669"/>
    <property type="project" value="TreeGrafter"/>
</dbReference>
<dbReference type="SUPFAM" id="SSF50939">
    <property type="entry name" value="Sialidases"/>
    <property type="match status" value="1"/>
</dbReference>
<dbReference type="InterPro" id="IPR015943">
    <property type="entry name" value="WD40/YVTN_repeat-like_dom_sf"/>
</dbReference>
<dbReference type="SUPFAM" id="SSF110296">
    <property type="entry name" value="Oligoxyloglucan reducing end-specific cellobiohydrolase"/>
    <property type="match status" value="1"/>
</dbReference>
<dbReference type="RefSeq" id="WP_145349889.1">
    <property type="nucleotide sequence ID" value="NZ_CP036262.1"/>
</dbReference>
<evidence type="ECO:0000313" key="3">
    <source>
        <dbReference type="Proteomes" id="UP000320672"/>
    </source>
</evidence>
<dbReference type="GO" id="GO:0005509">
    <property type="term" value="F:calcium ion binding"/>
    <property type="evidence" value="ECO:0007669"/>
    <property type="project" value="InterPro"/>
</dbReference>
<dbReference type="PRINTS" id="PR00313">
    <property type="entry name" value="CABNDNGRPT"/>
</dbReference>
<dbReference type="GO" id="GO:0004553">
    <property type="term" value="F:hydrolase activity, hydrolyzing O-glycosyl compounds"/>
    <property type="evidence" value="ECO:0007669"/>
    <property type="project" value="InterPro"/>
</dbReference>
<dbReference type="EMBL" id="CP036262">
    <property type="protein sequence ID" value="QDS91756.1"/>
    <property type="molecule type" value="Genomic_DNA"/>
</dbReference>
<gene>
    <name evidence="2" type="ORF">FF011L_04910</name>
</gene>
<dbReference type="GO" id="GO:0000272">
    <property type="term" value="P:polysaccharide catabolic process"/>
    <property type="evidence" value="ECO:0007669"/>
    <property type="project" value="InterPro"/>
</dbReference>
<proteinExistence type="predicted"/>
<dbReference type="OrthoDB" id="9757947at2"/>
<dbReference type="InterPro" id="IPR018511">
    <property type="entry name" value="Hemolysin-typ_Ca-bd_CS"/>
</dbReference>
<name>A0A517MA48_9BACT</name>
<dbReference type="InterPro" id="IPR011049">
    <property type="entry name" value="Serralysin-like_metalloprot_C"/>
</dbReference>
<dbReference type="Pfam" id="PF00353">
    <property type="entry name" value="HemolysinCabind"/>
    <property type="match status" value="1"/>
</dbReference>
<sequence length="2603" mass="274055">MLIRSERLSRTSVGMRRTERHIRRQRRLIVESLEDRRLLAVFTEGIDFWGPQGPQPTINAQVENIPSTGAGANPVVGAVHTVLPDPTDADVLYLGATNGGIWKTTDATAASPTWTPLTDQFASLSTGAMEFDTTDGTNQTILVGIGHTSSWSRIGGALTGLLRTTDGGATWDPLGQDDLIGRNVVGVAIRGNTMVVAANNFGGGVGGGIYRSDDGGVSFDLVSGTAGLPTGAAFDLVSDPTDSNRLYASVSGIGLFRTDDLGVTWNNITSGDASQNAAFTALGNNNGEMSVASNGRVYVGVIANGQPNYLGYSDDPTSPAPTWMEMDLPVTQESDGDFEGLSPRSKPGGQGAIHFSILADPNNPSIVYVGGDRQDSPFVNAIGSNNFTGRLFRGDTTIASINPGSTTNILSPQWEHLTNVQDMGFVDGGTASNSSPHADSREMVFDANGDLIETDDGGIYRRTSPTDNTGDWFSLVGNLQITEFHDIAYDSNSDIIIGGAQDTGTPEQTATGSLTYDSVTQADGGDVAVDTLVGGGNSLRYASTQNFTTSFRYRVFDAGNSQVGATVFPSLAVGGGGAAITSQFATPVITNAVAPNRLILGGGNSTYESMDRGENLTEIAPGLVINAPGNGDRDGIPVVYGGRLNNVDNPEILYVGSGNQVFLRTTAAGPLNATAALPAGATNVQGIAVDPENWMTVYVVDSDQVFRSFDAGDAWEEVSGNLNDFLLRTVRVVNGPGSDAVLVGGANGVYRMLTTSDQVWTEYGAGLPNAPVSELVYDTTDDLFLAGTLGRGAWTVDSPINLFTPSVLTVCGDDDHLNQDDQIRLMLNAGNPTLLDVFVNNPGTVPDFQMPIGLFQQINVFGVGGNDELIIDSSNGLLSLPMGIRYSGDGVCTSREGDAADPIVGLDRGFDRLTITTVDSGTEYVSEEVAVGQLPGSGRHSINDASGSQVVWFEELEPVTTIVNAATFAITSIPGLASLLQDDNHVTYEAPQILPAPAGRVTVDNFEPIEFSNKANVTINLGSGDDFFVGNHNGLPTGLETLTVNGDAGDDSVQFENIPDASSTSFVSVTINGGVGDDLLDAREVQVETAFALRGDQGRDTLVGGRGDDSLQGGDGDDLMVGGDPRAFAAGFLIGDNTYDGGAGFDQMGIYGTDQLSPFFDDAIAVTQSSTSSLVRNFNGNSAIETFSGLEEVRIDLFAGDDLVTINIDDSLFDIGNDPRPDVLRYHVVGGDSNTGDLLRVVDDGIGDTILQRIAHDRQSGTFTIAPNHSSVTPFAMPSQIVYEGIAFAEVANADPVSGGTGTDGAGRWVVFKPDPFESNNTLPNATFLGAGATINVDPTIDGSLALDRDFYQITAASTGVLDYRVYFETLPTLANGRGGLPGNGELRARVYDSDGTLVGVSTNLLDAAGNMIGLRFTHGAVEDQTYYLRVEGQTNAALNVYSVAVENEVAPVPSVVDLQAASDSGRHDSDNITNVVTSTFDILLDDDRLDTFLNLDLLPDTSDDNTANAAFDYGVEVFNNEVSLGFAFYTGVGNTWRFTAAPGDLLEGHNNFVEAAVWVRDSATPEQIGRGELGGTLQVTLDTVAPPVSIVGINPGQTDTGVIPQALTFTDRITSDAETGFWGIAEADAIVRLYVDGLQTINNDNNLVDNPGEFRLTVASPLDGDEVFEVGQWQASFIRNLNDPAFFDYDGLREVLVTAEDLAGNVNTVNDANGDDGQVLDVFIDTQGPQVTDIEITGHSAYDLFDIKPAQGPTPLVNALTVSVQDLPDRIIQFLYDALESETANSPGHYQVIGDHNGSIAIDSVAFTPDVPVPGSPATGKIQINFANPLPDDRFTLTISDAVVDPAGNALDGDSNASQPNEAPVFPSGDGQPGGDFVARFTVDSRAEIGTFAFGGVYIDTNGNNVFDPEDINSDDTNEDIVYKLGFQTDNVFAGNFVAGAGDVADGFAKLAAYGQVAGQFRWLIDTNNNSVTDLVVADPAQVNGRPVAGNFDGNAVNGDEVGLKDGTIWYLDTSHDFQVDTTLNGDMVGLPIVGDFDGDGIDDLGAWADDVFSLDLSADGIDGFTDQQFTFGFPGVREIPVAADFNGDGLDDIGLWNPDGGGVAPGEQADWMILLSQPASNVQLDTGVFNGVDSISSANPQGTFLADDFVPVDPSQEYHLSGQARSGDGVGGQFEANNRQYFGFASYDSDQLQIVPFHVNRFANAADTQLAAPLNPGDTQIVLQDASGWANAGAAHHRSLAWYGYTNSDGYTYPDYTYTRNVASNLTTGLWSAGGIAGNVITLNQPWAGPAIPAGMAVRNTMSGGTYSYAALSYQSVPEQWTEYGATLSGSGMGLTQFRPGTAFIKPVMLTNFVAGSTNLINWRNVEVSVSTAAVPVTDRIVPNPQGAGNVIDFTPEPFGPDLYASYGDAFALPVVGNFDPPVVPASGSIDPVVVVGLNATNAVDAYDVDGSGTVEPRDALAVINYLNRHGSGAYGEGVQVEASGIQQSFGAMPDVNGDGRVEPQDALRVINRLNRLSRDAALQGEIAAGLSATVTAEDKDASLQAGDELAVLDASTRKLTQSDTAEVFSQWPVDLTIDSKLDDDEEVDLEQLVDLIALGL</sequence>
<dbReference type="PROSITE" id="PS00330">
    <property type="entry name" value="HEMOLYSIN_CALCIUM"/>
    <property type="match status" value="1"/>
</dbReference>
<dbReference type="SUPFAM" id="SSF51120">
    <property type="entry name" value="beta-Roll"/>
    <property type="match status" value="1"/>
</dbReference>
<organism evidence="2 3">
    <name type="scientific">Roseimaritima multifibrata</name>
    <dbReference type="NCBI Taxonomy" id="1930274"/>
    <lineage>
        <taxon>Bacteria</taxon>
        <taxon>Pseudomonadati</taxon>
        <taxon>Planctomycetota</taxon>
        <taxon>Planctomycetia</taxon>
        <taxon>Pirellulales</taxon>
        <taxon>Pirellulaceae</taxon>
        <taxon>Roseimaritima</taxon>
    </lineage>
</organism>
<keyword evidence="3" id="KW-1185">Reference proteome</keyword>
<evidence type="ECO:0000313" key="2">
    <source>
        <dbReference type="EMBL" id="QDS91756.1"/>
    </source>
</evidence>
<evidence type="ECO:0000256" key="1">
    <source>
        <dbReference type="SAM" id="MobiDB-lite"/>
    </source>
</evidence>
<dbReference type="PANTHER" id="PTHR43739:SF5">
    <property type="entry name" value="EXO-ALPHA-SIALIDASE"/>
    <property type="match status" value="1"/>
</dbReference>
<dbReference type="PANTHER" id="PTHR43739">
    <property type="entry name" value="XYLOGLUCANASE (EUROFUNG)"/>
    <property type="match status" value="1"/>
</dbReference>
<dbReference type="InterPro" id="IPR052025">
    <property type="entry name" value="Xyloglucanase_GH74"/>
</dbReference>
<dbReference type="KEGG" id="rml:FF011L_04910"/>
<dbReference type="InterPro" id="IPR036278">
    <property type="entry name" value="Sialidase_sf"/>
</dbReference>
<dbReference type="InterPro" id="IPR001343">
    <property type="entry name" value="Hemolysn_Ca-bd"/>
</dbReference>
<dbReference type="Gene3D" id="6.20.50.90">
    <property type="match status" value="1"/>
</dbReference>